<dbReference type="NCBIfam" id="TIGR01845">
    <property type="entry name" value="outer_NodT"/>
    <property type="match status" value="1"/>
</dbReference>
<gene>
    <name evidence="4" type="ORF">SAMN05443245_7098</name>
</gene>
<keyword evidence="2" id="KW-0472">Membrane</keyword>
<dbReference type="GO" id="GO:0005886">
    <property type="term" value="C:plasma membrane"/>
    <property type="evidence" value="ECO:0007669"/>
    <property type="project" value="UniProtKB-SubCell"/>
</dbReference>
<evidence type="ECO:0000313" key="5">
    <source>
        <dbReference type="Proteomes" id="UP000183487"/>
    </source>
</evidence>
<feature type="chain" id="PRO_5010006219" evidence="2">
    <location>
        <begin position="23"/>
        <end position="471"/>
    </location>
</feature>
<keyword evidence="2" id="KW-0564">Palmitate</keyword>
<comment type="similarity">
    <text evidence="1 2">Belongs to the outer membrane factor (OMF) (TC 1.B.17) family.</text>
</comment>
<feature type="region of interest" description="Disordered" evidence="3">
    <location>
        <begin position="114"/>
        <end position="133"/>
    </location>
</feature>
<dbReference type="GO" id="GO:0015562">
    <property type="term" value="F:efflux transmembrane transporter activity"/>
    <property type="evidence" value="ECO:0007669"/>
    <property type="project" value="InterPro"/>
</dbReference>
<comment type="subcellular location">
    <subcellularLocation>
        <location evidence="2">Cell membrane</location>
        <topology evidence="2">Lipid-anchor</topology>
    </subcellularLocation>
</comment>
<dbReference type="InterPro" id="IPR010131">
    <property type="entry name" value="MdtP/NodT-like"/>
</dbReference>
<evidence type="ECO:0000313" key="4">
    <source>
        <dbReference type="EMBL" id="SDR52078.1"/>
    </source>
</evidence>
<dbReference type="InterPro" id="IPR003423">
    <property type="entry name" value="OMP_efflux"/>
</dbReference>
<dbReference type="EMBL" id="FNKP01000003">
    <property type="protein sequence ID" value="SDR52078.1"/>
    <property type="molecule type" value="Genomic_DNA"/>
</dbReference>
<evidence type="ECO:0000256" key="2">
    <source>
        <dbReference type="RuleBase" id="RU362097"/>
    </source>
</evidence>
<dbReference type="PANTHER" id="PTHR30203">
    <property type="entry name" value="OUTER MEMBRANE CATION EFFLUX PROTEIN"/>
    <property type="match status" value="1"/>
</dbReference>
<keyword evidence="2" id="KW-0812">Transmembrane</keyword>
<dbReference type="SUPFAM" id="SSF56954">
    <property type="entry name" value="Outer membrane efflux proteins (OEP)"/>
    <property type="match status" value="1"/>
</dbReference>
<dbReference type="OrthoDB" id="9770517at2"/>
<feature type="compositionally biased region" description="Basic and acidic residues" evidence="3">
    <location>
        <begin position="115"/>
        <end position="124"/>
    </location>
</feature>
<name>A0A1H1JPY4_9BURK</name>
<dbReference type="Gene3D" id="1.20.1600.10">
    <property type="entry name" value="Outer membrane efflux proteins (OEP)"/>
    <property type="match status" value="1"/>
</dbReference>
<evidence type="ECO:0000256" key="1">
    <source>
        <dbReference type="ARBA" id="ARBA00007613"/>
    </source>
</evidence>
<feature type="signal peptide" evidence="2">
    <location>
        <begin position="1"/>
        <end position="22"/>
    </location>
</feature>
<keyword evidence="2 4" id="KW-0449">Lipoprotein</keyword>
<keyword evidence="2" id="KW-1134">Transmembrane beta strand</keyword>
<dbReference type="PROSITE" id="PS51257">
    <property type="entry name" value="PROKAR_LIPOPROTEIN"/>
    <property type="match status" value="1"/>
</dbReference>
<protein>
    <submittedName>
        <fullName evidence="4">Efflux transporter, outer membrane factor (OMF) lipoprotein, NodT family</fullName>
    </submittedName>
</protein>
<keyword evidence="2" id="KW-0732">Signal</keyword>
<dbReference type="AlphaFoldDB" id="A0A1H1JPY4"/>
<dbReference type="Pfam" id="PF02321">
    <property type="entry name" value="OEP"/>
    <property type="match status" value="2"/>
</dbReference>
<keyword evidence="5" id="KW-1185">Reference proteome</keyword>
<dbReference type="RefSeq" id="WP_143026465.1">
    <property type="nucleotide sequence ID" value="NZ_FNKP01000003.1"/>
</dbReference>
<proteinExistence type="inferred from homology"/>
<dbReference type="PANTHER" id="PTHR30203:SF33">
    <property type="entry name" value="BLR4455 PROTEIN"/>
    <property type="match status" value="1"/>
</dbReference>
<dbReference type="Proteomes" id="UP000183487">
    <property type="component" value="Unassembled WGS sequence"/>
</dbReference>
<organism evidence="4 5">
    <name type="scientific">Paraburkholderia fungorum</name>
    <dbReference type="NCBI Taxonomy" id="134537"/>
    <lineage>
        <taxon>Bacteria</taxon>
        <taxon>Pseudomonadati</taxon>
        <taxon>Pseudomonadota</taxon>
        <taxon>Betaproteobacteria</taxon>
        <taxon>Burkholderiales</taxon>
        <taxon>Burkholderiaceae</taxon>
        <taxon>Paraburkholderia</taxon>
    </lineage>
</organism>
<reference evidence="5" key="1">
    <citation type="submission" date="2016-10" db="EMBL/GenBank/DDBJ databases">
        <authorList>
            <person name="Varghese N."/>
        </authorList>
    </citation>
    <scope>NUCLEOTIDE SEQUENCE [LARGE SCALE GENOMIC DNA]</scope>
    <source>
        <strain evidence="5">GAS106B</strain>
    </source>
</reference>
<sequence>MHRVLRMTACAMAATLAACSFAPVYHAPALPQVAAFKEAPAPSGVWHYAQWPAKVRHDEWWRAFGDPTLDRFETQLVKDNPQLAAAVARHDQSSADLDTARSGLFPSLTLEVDSEQNRQSDYRPLRGSGQPATYGSHTASIGVSYELDLWGKVRNEVRAGAAQQAASVDDLAAVKLLLQADLANAYFDTRGLDEQADLLTRTQVADAKALKLTENRHAGGISSELDVYRARTELENVAADQARVRRARAAAEHALATLAGVPASLFTLPVAQTSATVPDVPAGVPSELLQRRPDIAAAEQRAVAANYAIGVARAAWFPDISLGLAGGFQSDDPGNWLSAPASFWSLGPELAVDLFDGGRRNAMDHRARAVFDERSADYRQVALQAFREVEDQLANVRELRSEAQHESAAADDAQGALTLATGQYRDGAVSYLDVVAAQTSALDAQRSLIQARTGQLLAAVNLIRALGGGWD</sequence>
<dbReference type="Gene3D" id="2.20.200.10">
    <property type="entry name" value="Outer membrane efflux proteins (OEP)"/>
    <property type="match status" value="1"/>
</dbReference>
<evidence type="ECO:0000256" key="3">
    <source>
        <dbReference type="SAM" id="MobiDB-lite"/>
    </source>
</evidence>
<accession>A0A1H1JPY4</accession>